<dbReference type="Gene3D" id="3.40.50.2000">
    <property type="entry name" value="Glycogen Phosphorylase B"/>
    <property type="match status" value="1"/>
</dbReference>
<protein>
    <submittedName>
        <fullName evidence="1">Uncharacterized protein</fullName>
    </submittedName>
</protein>
<accession>A0A427AU91</accession>
<name>A0A427AU91_ENSVE</name>
<dbReference type="Proteomes" id="UP000287651">
    <property type="component" value="Unassembled WGS sequence"/>
</dbReference>
<dbReference type="AlphaFoldDB" id="A0A427AU91"/>
<sequence length="61" mass="6729">MIPMAVLLAERGARVSFITTPVNAARTEVVIRRVRRAGLAVELLIESTTGVFYYSLPLLPE</sequence>
<feature type="non-terminal residue" evidence="1">
    <location>
        <position position="61"/>
    </location>
</feature>
<proteinExistence type="predicted"/>
<comment type="caution">
    <text evidence="1">The sequence shown here is derived from an EMBL/GenBank/DDBJ whole genome shotgun (WGS) entry which is preliminary data.</text>
</comment>
<evidence type="ECO:0000313" key="2">
    <source>
        <dbReference type="Proteomes" id="UP000287651"/>
    </source>
</evidence>
<dbReference type="EMBL" id="AMZH03001305">
    <property type="protein sequence ID" value="RRT79810.1"/>
    <property type="molecule type" value="Genomic_DNA"/>
</dbReference>
<evidence type="ECO:0000313" key="1">
    <source>
        <dbReference type="EMBL" id="RRT79810.1"/>
    </source>
</evidence>
<organism evidence="1 2">
    <name type="scientific">Ensete ventricosum</name>
    <name type="common">Abyssinian banana</name>
    <name type="synonym">Musa ensete</name>
    <dbReference type="NCBI Taxonomy" id="4639"/>
    <lineage>
        <taxon>Eukaryota</taxon>
        <taxon>Viridiplantae</taxon>
        <taxon>Streptophyta</taxon>
        <taxon>Embryophyta</taxon>
        <taxon>Tracheophyta</taxon>
        <taxon>Spermatophyta</taxon>
        <taxon>Magnoliopsida</taxon>
        <taxon>Liliopsida</taxon>
        <taxon>Zingiberales</taxon>
        <taxon>Musaceae</taxon>
        <taxon>Ensete</taxon>
    </lineage>
</organism>
<gene>
    <name evidence="1" type="ORF">B296_00014209</name>
</gene>
<reference evidence="1 2" key="1">
    <citation type="journal article" date="2014" name="Agronomy (Basel)">
        <title>A Draft Genome Sequence for Ensete ventricosum, the Drought-Tolerant Tree Against Hunger.</title>
        <authorList>
            <person name="Harrison J."/>
            <person name="Moore K.A."/>
            <person name="Paszkiewicz K."/>
            <person name="Jones T."/>
            <person name="Grant M."/>
            <person name="Ambacheew D."/>
            <person name="Muzemil S."/>
            <person name="Studholme D.J."/>
        </authorList>
    </citation>
    <scope>NUCLEOTIDE SEQUENCE [LARGE SCALE GENOMIC DNA]</scope>
</reference>